<dbReference type="InterPro" id="IPR011528">
    <property type="entry name" value="NERD"/>
</dbReference>
<feature type="domain" description="NERD" evidence="7">
    <location>
        <begin position="11"/>
        <end position="122"/>
    </location>
</feature>
<keyword evidence="8" id="KW-0436">Ligase</keyword>
<organism evidence="8 9">
    <name type="scientific">Endozoicomonas gorgoniicola</name>
    <dbReference type="NCBI Taxonomy" id="1234144"/>
    <lineage>
        <taxon>Bacteria</taxon>
        <taxon>Pseudomonadati</taxon>
        <taxon>Pseudomonadota</taxon>
        <taxon>Gammaproteobacteria</taxon>
        <taxon>Oceanospirillales</taxon>
        <taxon>Endozoicomonadaceae</taxon>
        <taxon>Endozoicomonas</taxon>
    </lineage>
</organism>
<dbReference type="PANTHER" id="PTHR43289">
    <property type="entry name" value="MITOGEN-ACTIVATED PROTEIN KINASE KINASE KINASE 20-RELATED"/>
    <property type="match status" value="1"/>
</dbReference>
<reference evidence="8 9" key="1">
    <citation type="submission" date="2022-10" db="EMBL/GenBank/DDBJ databases">
        <title>High-quality genome sequences of two octocoral-associated bacteria, Endozoicomonas euniceicola EF212 and Endozoicomonas gorgoniicola PS125.</title>
        <authorList>
            <person name="Chiou Y.-J."/>
            <person name="Chen Y.-H."/>
        </authorList>
    </citation>
    <scope>NUCLEOTIDE SEQUENCE [LARGE SCALE GENOMIC DNA]</scope>
    <source>
        <strain evidence="8 9">PS125</strain>
    </source>
</reference>
<evidence type="ECO:0000256" key="5">
    <source>
        <dbReference type="PROSITE-ProRule" id="PRU10141"/>
    </source>
</evidence>
<dbReference type="Gene3D" id="1.10.510.10">
    <property type="entry name" value="Transferase(Phosphotransferase) domain 1"/>
    <property type="match status" value="2"/>
</dbReference>
<dbReference type="InterPro" id="IPR011009">
    <property type="entry name" value="Kinase-like_dom_sf"/>
</dbReference>
<evidence type="ECO:0000256" key="3">
    <source>
        <dbReference type="ARBA" id="ARBA00022777"/>
    </source>
</evidence>
<proteinExistence type="predicted"/>
<comment type="caution">
    <text evidence="8">The sequence shown here is derived from an EMBL/GenBank/DDBJ whole genome shotgun (WGS) entry which is preliminary data.</text>
</comment>
<keyword evidence="9" id="KW-1185">Reference proteome</keyword>
<gene>
    <name evidence="8" type="ORF">NX722_18175</name>
</gene>
<keyword evidence="2 5" id="KW-0547">Nucleotide-binding</keyword>
<dbReference type="RefSeq" id="WP_262564270.1">
    <property type="nucleotide sequence ID" value="NZ_JAPFCC010000001.1"/>
</dbReference>
<dbReference type="EMBL" id="JAPFCC010000001">
    <property type="protein sequence ID" value="MCW7554514.1"/>
    <property type="molecule type" value="Genomic_DNA"/>
</dbReference>
<evidence type="ECO:0000256" key="4">
    <source>
        <dbReference type="ARBA" id="ARBA00022840"/>
    </source>
</evidence>
<feature type="domain" description="Protein kinase" evidence="6">
    <location>
        <begin position="509"/>
        <end position="762"/>
    </location>
</feature>
<dbReference type="PANTHER" id="PTHR43289:SF6">
    <property type="entry name" value="SERINE_THREONINE-PROTEIN KINASE NEKL-3"/>
    <property type="match status" value="1"/>
</dbReference>
<dbReference type="GO" id="GO:0016874">
    <property type="term" value="F:ligase activity"/>
    <property type="evidence" value="ECO:0007669"/>
    <property type="project" value="UniProtKB-KW"/>
</dbReference>
<dbReference type="InterPro" id="IPR017441">
    <property type="entry name" value="Protein_kinase_ATP_BS"/>
</dbReference>
<dbReference type="Pfam" id="PF00069">
    <property type="entry name" value="Pkinase"/>
    <property type="match status" value="2"/>
</dbReference>
<feature type="binding site" evidence="5">
    <location>
        <position position="538"/>
    </location>
    <ligand>
        <name>ATP</name>
        <dbReference type="ChEBI" id="CHEBI:30616"/>
    </ligand>
</feature>
<dbReference type="Pfam" id="PF08378">
    <property type="entry name" value="NERD"/>
    <property type="match status" value="1"/>
</dbReference>
<sequence>MAKVIPGGGEPVNEAERLAIRYLRDELPDDYLLMHNFEIQRGRDKFEVDLAVFTPHAIYMVDVKGTRGLIDVYGNKWYPQGRQSFTSPLLKLRGHAKTLKGIITDGHPDRPELRQIYVDATILLTHKNVEFKDPQDRDSANVTTLKEAKRFFCDSSRIAHWAERNIRPHFNLVGKALLGVAKKRIGPLQFGNWEVLERLGGGEGYTEYRAFHVLAGQKAGTAIIKAYEADPYLPEQERQKQLRLIANGFRALTCLPTHPSIAGSREFFTNEDESCYYLVIDDLPGQALRLYLDKPNLALTLDQKFRIAKDLLSALSHAHTHGVVHRNLTPGTLLLAKDGKIRLVGFDFARSGNGSSDTIAGELTEALETSWQAPEVYSDPAKASPESDVFTAGLILYELFTGEQAFASSTELFDQSAEFSPAPSKLRRDLPEGFDLWLQTLCAFKPEDRPTAKVANQALEKLLAPPESTEVIKIETETKPETITPEQEAKPEEFDFHNLKQGDTLNRKFMVQSKLGKGQFGVVYKVIDTLGDVTRAIKLILNDRHSTLNRLKKEYKLLLRLPDHPHVVKVVDAAYLTPGNIPFLVFEYLEGQDVAAMVEKEAFSPEDVLSLAKQTAEGLAHLHKNTVFHCDIKPGNLLWTRGGVKIIDFNVSVDASHGMKQGGGTRRYIPPDIDLDMPPQSSDLADRDLYALGITLYQVLTGRYPWEASAPPPATPAKDPREINGFDELAPEFAGLLLKAISPKRADRFASCSELVEGLGKIKQARRIKADDSSTASWKALGGGSGDNINPYVGHLLTLYSQSPHSNAGTRGLDAFAEKLYVDTVLDRELLPAVLNGDFKLVLITGNAGDGKTAFLQMLEAEANNRKAQFSAPLPNGKRFKLGQQNYLTNYDGSQDEGDQDNQQVLDDFFAPFTGDDGEKWSAGETRLIAINEGRLIDYLTTEKTRFNRLGQIVHTGLETGEELDGVAVVNLNQRSVTAQLNDSNHEGSILKRLIGRMTHEKLWQACEGCSLKDKCYAYHNARTFQDETAATKVIERLETLYDLNQLQDRQHITLRDLRSALTYMLVGTRNCQQIQELYKSGDRETIIQSYYFNSWQGGDLPNKDRLLSQLKTVDIAQAPDPKLDRGLDFVAPALSQGSFGFEQRGHYDLDILARLYDDLPRDYNGKATQHRFQAHQQFVAIAKRRYFFERRDDQWRTMLPYSSAVSMIQLLKQESSLDIALGKVLHAINRGEGLTDARRLGDNLALQVRQVDKGTVRSYRLFSADQFALAIRHAGQKNRFVENQPQGLTLQYKGASGTQAELVINLDVFEMLMRLNEGYRPSVEELQGYYLNLSIFKNLLNSEPYQEVLLTTTGHDFYRVARSDDGRLDMSLLGEGAA</sequence>
<evidence type="ECO:0000313" key="8">
    <source>
        <dbReference type="EMBL" id="MCW7554514.1"/>
    </source>
</evidence>
<name>A0ABT3MYS4_9GAMM</name>
<dbReference type="PROSITE" id="PS50965">
    <property type="entry name" value="NERD"/>
    <property type="match status" value="1"/>
</dbReference>
<dbReference type="CDD" id="cd14014">
    <property type="entry name" value="STKc_PknB_like"/>
    <property type="match status" value="1"/>
</dbReference>
<dbReference type="Proteomes" id="UP001209854">
    <property type="component" value="Unassembled WGS sequence"/>
</dbReference>
<evidence type="ECO:0000259" key="7">
    <source>
        <dbReference type="PROSITE" id="PS50965"/>
    </source>
</evidence>
<feature type="domain" description="Protein kinase" evidence="6">
    <location>
        <begin position="193"/>
        <end position="463"/>
    </location>
</feature>
<dbReference type="PROSITE" id="PS00107">
    <property type="entry name" value="PROTEIN_KINASE_ATP"/>
    <property type="match status" value="1"/>
</dbReference>
<dbReference type="Gene3D" id="3.30.200.20">
    <property type="entry name" value="Phosphorylase Kinase, domain 1"/>
    <property type="match status" value="1"/>
</dbReference>
<dbReference type="GO" id="GO:0016301">
    <property type="term" value="F:kinase activity"/>
    <property type="evidence" value="ECO:0007669"/>
    <property type="project" value="UniProtKB-KW"/>
</dbReference>
<dbReference type="InterPro" id="IPR000719">
    <property type="entry name" value="Prot_kinase_dom"/>
</dbReference>
<dbReference type="SMART" id="SM00220">
    <property type="entry name" value="S_TKc"/>
    <property type="match status" value="2"/>
</dbReference>
<evidence type="ECO:0000256" key="2">
    <source>
        <dbReference type="ARBA" id="ARBA00022741"/>
    </source>
</evidence>
<protein>
    <submittedName>
        <fullName evidence="8">Protein kinase</fullName>
    </submittedName>
</protein>
<evidence type="ECO:0000259" key="6">
    <source>
        <dbReference type="PROSITE" id="PS50011"/>
    </source>
</evidence>
<evidence type="ECO:0000313" key="9">
    <source>
        <dbReference type="Proteomes" id="UP001209854"/>
    </source>
</evidence>
<keyword evidence="3 8" id="KW-0418">Kinase</keyword>
<dbReference type="NCBIfam" id="NF047741">
    <property type="entry name" value="antiphage_MADS6"/>
    <property type="match status" value="1"/>
</dbReference>
<dbReference type="SUPFAM" id="SSF56112">
    <property type="entry name" value="Protein kinase-like (PK-like)"/>
    <property type="match status" value="2"/>
</dbReference>
<keyword evidence="1" id="KW-0808">Transferase</keyword>
<accession>A0ABT3MYS4</accession>
<dbReference type="PROSITE" id="PS50011">
    <property type="entry name" value="PROTEIN_KINASE_DOM"/>
    <property type="match status" value="2"/>
</dbReference>
<evidence type="ECO:0000256" key="1">
    <source>
        <dbReference type="ARBA" id="ARBA00022679"/>
    </source>
</evidence>
<keyword evidence="4 5" id="KW-0067">ATP-binding</keyword>